<proteinExistence type="predicted"/>
<dbReference type="InterPro" id="IPR031127">
    <property type="entry name" value="E3_UB_ligase_RBR"/>
</dbReference>
<dbReference type="Gene3D" id="3.30.40.10">
    <property type="entry name" value="Zinc/RING finger domain, C3HC4 (zinc finger)"/>
    <property type="match status" value="1"/>
</dbReference>
<dbReference type="PANTHER" id="PTHR11685">
    <property type="entry name" value="RBR FAMILY RING FINGER AND IBR DOMAIN-CONTAINING"/>
    <property type="match status" value="1"/>
</dbReference>
<evidence type="ECO:0000256" key="3">
    <source>
        <dbReference type="ARBA" id="ARBA00022679"/>
    </source>
</evidence>
<dbReference type="EC" id="2.3.2.31" evidence="2"/>
<comment type="catalytic activity">
    <reaction evidence="1">
        <text>[E2 ubiquitin-conjugating enzyme]-S-ubiquitinyl-L-cysteine + [acceptor protein]-L-lysine = [E2 ubiquitin-conjugating enzyme]-L-cysteine + [acceptor protein]-N(6)-ubiquitinyl-L-lysine.</text>
        <dbReference type="EC" id="2.3.2.31"/>
    </reaction>
</comment>
<dbReference type="AlphaFoldDB" id="A0AAV9TXN0"/>
<dbReference type="CDD" id="cd20335">
    <property type="entry name" value="BRcat_RBR"/>
    <property type="match status" value="1"/>
</dbReference>
<dbReference type="InterPro" id="IPR002867">
    <property type="entry name" value="IBR_dom"/>
</dbReference>
<evidence type="ECO:0000313" key="14">
    <source>
        <dbReference type="Proteomes" id="UP001375240"/>
    </source>
</evidence>
<keyword evidence="8" id="KW-0862">Zinc</keyword>
<keyword evidence="5" id="KW-0677">Repeat</keyword>
<evidence type="ECO:0000256" key="5">
    <source>
        <dbReference type="ARBA" id="ARBA00022737"/>
    </source>
</evidence>
<accession>A0AAV9TXN0</accession>
<protein>
    <recommendedName>
        <fullName evidence="2">RBR-type E3 ubiquitin transferase</fullName>
        <ecNumber evidence="2">2.3.2.31</ecNumber>
    </recommendedName>
</protein>
<evidence type="ECO:0000256" key="2">
    <source>
        <dbReference type="ARBA" id="ARBA00012251"/>
    </source>
</evidence>
<reference evidence="13 14" key="1">
    <citation type="submission" date="2019-10" db="EMBL/GenBank/DDBJ databases">
        <authorList>
            <person name="Palmer J.M."/>
        </authorList>
    </citation>
    <scope>NUCLEOTIDE SEQUENCE [LARGE SCALE GENOMIC DNA]</scope>
    <source>
        <strain evidence="13 14">TWF696</strain>
    </source>
</reference>
<dbReference type="Proteomes" id="UP001375240">
    <property type="component" value="Unassembled WGS sequence"/>
</dbReference>
<keyword evidence="7" id="KW-0833">Ubl conjugation pathway</keyword>
<comment type="caution">
    <text evidence="13">The sequence shown here is derived from an EMBL/GenBank/DDBJ whole genome shotgun (WGS) entry which is preliminary data.</text>
</comment>
<dbReference type="GO" id="GO:0061630">
    <property type="term" value="F:ubiquitin protein ligase activity"/>
    <property type="evidence" value="ECO:0007669"/>
    <property type="project" value="UniProtKB-EC"/>
</dbReference>
<dbReference type="InterPro" id="IPR044066">
    <property type="entry name" value="TRIAD_supradom"/>
</dbReference>
<evidence type="ECO:0000259" key="12">
    <source>
        <dbReference type="PROSITE" id="PS51873"/>
    </source>
</evidence>
<keyword evidence="3" id="KW-0808">Transferase</keyword>
<gene>
    <name evidence="13" type="ORF">TWF696_003391</name>
</gene>
<dbReference type="SMART" id="SM00647">
    <property type="entry name" value="IBR"/>
    <property type="match status" value="2"/>
</dbReference>
<evidence type="ECO:0000256" key="8">
    <source>
        <dbReference type="ARBA" id="ARBA00022833"/>
    </source>
</evidence>
<dbReference type="PROSITE" id="PS51873">
    <property type="entry name" value="TRIAD"/>
    <property type="match status" value="1"/>
</dbReference>
<dbReference type="GO" id="GO:0008270">
    <property type="term" value="F:zinc ion binding"/>
    <property type="evidence" value="ECO:0007669"/>
    <property type="project" value="UniProtKB-KW"/>
</dbReference>
<dbReference type="SUPFAM" id="SSF57850">
    <property type="entry name" value="RING/U-box"/>
    <property type="match status" value="3"/>
</dbReference>
<evidence type="ECO:0000256" key="9">
    <source>
        <dbReference type="PROSITE-ProRule" id="PRU00175"/>
    </source>
</evidence>
<evidence type="ECO:0000256" key="10">
    <source>
        <dbReference type="SAM" id="MobiDB-lite"/>
    </source>
</evidence>
<dbReference type="InterPro" id="IPR013083">
    <property type="entry name" value="Znf_RING/FYVE/PHD"/>
</dbReference>
<sequence>MKFTRHRDQQKIFSKAGRRRYVSSPVSSSSATPFGAGGSYQSLDDWPLKSNRANRPSGGTYTSFLAVDDSGAEEENLIDLSGEIPIKLEAPRDPPMPVKVGPTPIPKAKPAGFSFFSKHGPSAAAAKKSEEPAVFSASGRKYTEPDKAAIVKGLQDDGTYDEKWTLCWEVNLSFMTKTSVQRSRCMKCNNPLADSDGSFHSGFVATATYADCGHSNRGAFCVCRDCDEDLVFDVSTVKVKCFEKGCKEELKVDRSVVTDKLSKERSGLLEEYLALLNNYHSDTFSCVICLLDVDRRMQPKGKIAPGCNHTESMCCTDCLQMMMDSAVRNAMWGDIKCPECNALLDSNGVRKFSSEEAYIKWEKFQLNKLLEGDEEFRWCPGQNFTCGHGQLHPDRDSQPRIICSECDTHSCFTCRVVWHRGQSCAEYQASLAMSQSEKLIQKTTKRCPKRGCGVPIEKREACLEVSHKGGCNTNFCWDCKAIVNHDIPHSERVANRHFSTCKAMEVRHCDGVKFVEKPPREGNDLYRDGWDLDPLYERSDLRDGAHMYCRGCDRERCKETNGTTTVPTATETMAVF</sequence>
<feature type="domain" description="RING-type" evidence="11">
    <location>
        <begin position="286"/>
        <end position="341"/>
    </location>
</feature>
<dbReference type="GO" id="GO:0016567">
    <property type="term" value="P:protein ubiquitination"/>
    <property type="evidence" value="ECO:0007669"/>
    <property type="project" value="InterPro"/>
</dbReference>
<keyword evidence="14" id="KW-1185">Reference proteome</keyword>
<feature type="region of interest" description="Disordered" evidence="10">
    <location>
        <begin position="1"/>
        <end position="57"/>
    </location>
</feature>
<feature type="compositionally biased region" description="Basic and acidic residues" evidence="10">
    <location>
        <begin position="1"/>
        <end position="10"/>
    </location>
</feature>
<evidence type="ECO:0000256" key="6">
    <source>
        <dbReference type="ARBA" id="ARBA00022771"/>
    </source>
</evidence>
<evidence type="ECO:0000313" key="13">
    <source>
        <dbReference type="EMBL" id="KAK6330502.1"/>
    </source>
</evidence>
<keyword evidence="6 9" id="KW-0863">Zinc-finger</keyword>
<dbReference type="PROSITE" id="PS50089">
    <property type="entry name" value="ZF_RING_2"/>
    <property type="match status" value="1"/>
</dbReference>
<evidence type="ECO:0000256" key="4">
    <source>
        <dbReference type="ARBA" id="ARBA00022723"/>
    </source>
</evidence>
<dbReference type="InterPro" id="IPR001841">
    <property type="entry name" value="Znf_RING"/>
</dbReference>
<feature type="domain" description="RING-type" evidence="12">
    <location>
        <begin position="282"/>
        <end position="505"/>
    </location>
</feature>
<dbReference type="EMBL" id="JAVHNQ010000017">
    <property type="protein sequence ID" value="KAK6330502.1"/>
    <property type="molecule type" value="Genomic_DNA"/>
</dbReference>
<name>A0AAV9TXN0_9PEZI</name>
<organism evidence="13 14">
    <name type="scientific">Orbilia brochopaga</name>
    <dbReference type="NCBI Taxonomy" id="3140254"/>
    <lineage>
        <taxon>Eukaryota</taxon>
        <taxon>Fungi</taxon>
        <taxon>Dikarya</taxon>
        <taxon>Ascomycota</taxon>
        <taxon>Pezizomycotina</taxon>
        <taxon>Orbiliomycetes</taxon>
        <taxon>Orbiliales</taxon>
        <taxon>Orbiliaceae</taxon>
        <taxon>Orbilia</taxon>
    </lineage>
</organism>
<evidence type="ECO:0000256" key="7">
    <source>
        <dbReference type="ARBA" id="ARBA00022786"/>
    </source>
</evidence>
<keyword evidence="4" id="KW-0479">Metal-binding</keyword>
<evidence type="ECO:0000259" key="11">
    <source>
        <dbReference type="PROSITE" id="PS50089"/>
    </source>
</evidence>
<dbReference type="Pfam" id="PF01485">
    <property type="entry name" value="IBR"/>
    <property type="match status" value="1"/>
</dbReference>
<evidence type="ECO:0000256" key="1">
    <source>
        <dbReference type="ARBA" id="ARBA00001798"/>
    </source>
</evidence>